<dbReference type="InterPro" id="IPR017900">
    <property type="entry name" value="4Fe4S_Fe_S_CS"/>
</dbReference>
<evidence type="ECO:0000313" key="13">
    <source>
        <dbReference type="Proteomes" id="UP000185568"/>
    </source>
</evidence>
<dbReference type="Gene3D" id="1.10.1060.10">
    <property type="entry name" value="Alpha-helical ferredoxin"/>
    <property type="match status" value="1"/>
</dbReference>
<feature type="binding site" evidence="8">
    <location>
        <position position="366"/>
    </location>
    <ligand>
        <name>[4Fe-4S] cluster</name>
        <dbReference type="ChEBI" id="CHEBI:49883"/>
        <label>2</label>
    </ligand>
</feature>
<dbReference type="SUPFAM" id="SSF46548">
    <property type="entry name" value="alpha-helical ferredoxin"/>
    <property type="match status" value="1"/>
</dbReference>
<evidence type="ECO:0000313" key="12">
    <source>
        <dbReference type="EMBL" id="OLN22580.1"/>
    </source>
</evidence>
<keyword evidence="2 8" id="KW-0004">4Fe-4S</keyword>
<feature type="binding site" evidence="8">
    <location>
        <position position="373"/>
    </location>
    <ligand>
        <name>[4Fe-4S] cluster</name>
        <dbReference type="ChEBI" id="CHEBI:49883"/>
        <label>1</label>
    </ligand>
</feature>
<accession>A0A1Q8Q5E9</accession>
<comment type="function">
    <text evidence="8">Is involved in L-lactate degradation and allows cells to grow with lactate as the sole carbon source. Has probably a role as an electron transporter during oxidation of L-lactate.</text>
</comment>
<dbReference type="GO" id="GO:0051539">
    <property type="term" value="F:4 iron, 4 sulfur cluster binding"/>
    <property type="evidence" value="ECO:0007669"/>
    <property type="project" value="UniProtKB-KW"/>
</dbReference>
<dbReference type="InterPro" id="IPR017896">
    <property type="entry name" value="4Fe4S_Fe-S-bd"/>
</dbReference>
<dbReference type="GO" id="GO:0006089">
    <property type="term" value="P:lactate metabolic process"/>
    <property type="evidence" value="ECO:0007669"/>
    <property type="project" value="UniProtKB-UniRule"/>
</dbReference>
<dbReference type="NCBIfam" id="TIGR00273">
    <property type="entry name" value="LutB/LldF family L-lactate oxidation iron-sulfur protein"/>
    <property type="match status" value="1"/>
</dbReference>
<evidence type="ECO:0000259" key="11">
    <source>
        <dbReference type="Pfam" id="PF13183"/>
    </source>
</evidence>
<dbReference type="Gene3D" id="3.40.50.10420">
    <property type="entry name" value="NagB/RpiA/CoA transferase-like"/>
    <property type="match status" value="1"/>
</dbReference>
<keyword evidence="6 8" id="KW-0408">Iron</keyword>
<comment type="caution">
    <text evidence="12">The sequence shown here is derived from an EMBL/GenBank/DDBJ whole genome shotgun (WGS) entry which is preliminary data.</text>
</comment>
<sequence length="476" mass="52801">MAMKIGEGKFKDNVNENMQDTFMRGAVAGAQERLRTRRLDAAEELGNWEEWRSHGEEIRKHVLDNLDYYLHELTENVQKRGGHVFFAETAEDANAYVREVVNSKNGKKIVKAKSMVTEEIGLNQILEEEGCEVIETDLGEYILQLDEHDPPSHIVTPALHKNKEQIRDVFAKKLDYKLTSKPEELALHAREKLRQEFLTADIGITGCNFAVAESGSISLVTNEGNARLVSALPKTQITVMGMERIVPTFEELDVLVSLLTRSAVGQKLTSYITALSGPRQEGDADGPEEFHLVIVDNGRSKILGTEFQSVLQCIRCAACINVCPVYRHIGGHSYNSIYPGPIGAVLTPLLGGYDDFKDLPYASTLCAACTDACPVKIPLHELLHKHRQVIVEKEGRAPISEKLAMKAFGLGAASNPIYGAGSKMASAMMKPFTKNDRISNGPGPLKAWTEIREFPAPNKERFRDWFKDHEKGGSGQ</sequence>
<feature type="domain" description="LUD" evidence="9">
    <location>
        <begin position="71"/>
        <end position="295"/>
    </location>
</feature>
<gene>
    <name evidence="8" type="primary">lutB</name>
    <name evidence="12" type="ORF">BTO30_08825</name>
</gene>
<proteinExistence type="inferred from homology"/>
<dbReference type="Pfam" id="PF11870">
    <property type="entry name" value="LutB_C"/>
    <property type="match status" value="1"/>
</dbReference>
<keyword evidence="7 8" id="KW-0411">Iron-sulfur</keyword>
<evidence type="ECO:0000259" key="10">
    <source>
        <dbReference type="Pfam" id="PF11870"/>
    </source>
</evidence>
<dbReference type="OrthoDB" id="9782337at2"/>
<dbReference type="InterPro" id="IPR037171">
    <property type="entry name" value="NagB/RpiA_transferase-like"/>
</dbReference>
<keyword evidence="13" id="KW-1185">Reference proteome</keyword>
<dbReference type="PANTHER" id="PTHR47153">
    <property type="entry name" value="LACTATE UTILIZATION PROTEIN B"/>
    <property type="match status" value="1"/>
</dbReference>
<dbReference type="InterPro" id="IPR009051">
    <property type="entry name" value="Helical_ferredxn"/>
</dbReference>
<dbReference type="InterPro" id="IPR004452">
    <property type="entry name" value="LutB/LldF"/>
</dbReference>
<dbReference type="Proteomes" id="UP000185568">
    <property type="component" value="Unassembled WGS sequence"/>
</dbReference>
<keyword evidence="3 8" id="KW-0479">Metal-binding</keyword>
<keyword evidence="5 8" id="KW-0249">Electron transport</keyword>
<name>A0A1Q8Q5E9_9BACI</name>
<dbReference type="Pfam" id="PF02589">
    <property type="entry name" value="LUD_dom"/>
    <property type="match status" value="1"/>
</dbReference>
<feature type="binding site" evidence="8">
    <location>
        <position position="369"/>
    </location>
    <ligand>
        <name>[4Fe-4S] cluster</name>
        <dbReference type="ChEBI" id="CHEBI:49883"/>
        <label>2</label>
    </ligand>
</feature>
<evidence type="ECO:0000256" key="1">
    <source>
        <dbReference type="ARBA" id="ARBA00022448"/>
    </source>
</evidence>
<dbReference type="AlphaFoldDB" id="A0A1Q8Q5E9"/>
<keyword evidence="4 8" id="KW-0677">Repeat</keyword>
<evidence type="ECO:0000256" key="3">
    <source>
        <dbReference type="ARBA" id="ARBA00022723"/>
    </source>
</evidence>
<feature type="binding site" evidence="8">
    <location>
        <position position="319"/>
    </location>
    <ligand>
        <name>[4Fe-4S] cluster</name>
        <dbReference type="ChEBI" id="CHEBI:49883"/>
        <label>1</label>
    </ligand>
</feature>
<evidence type="ECO:0000256" key="5">
    <source>
        <dbReference type="ARBA" id="ARBA00022982"/>
    </source>
</evidence>
<feature type="binding site" evidence="8">
    <location>
        <position position="323"/>
    </location>
    <ligand>
        <name>[4Fe-4S] cluster</name>
        <dbReference type="ChEBI" id="CHEBI:49883"/>
        <label>2</label>
    </ligand>
</feature>
<protein>
    <recommendedName>
        <fullName evidence="8">Lactate utilization protein B</fullName>
    </recommendedName>
</protein>
<evidence type="ECO:0000256" key="6">
    <source>
        <dbReference type="ARBA" id="ARBA00023004"/>
    </source>
</evidence>
<dbReference type="Pfam" id="PF13183">
    <property type="entry name" value="Fer4_8"/>
    <property type="match status" value="1"/>
</dbReference>
<evidence type="ECO:0000256" key="4">
    <source>
        <dbReference type="ARBA" id="ARBA00022737"/>
    </source>
</evidence>
<dbReference type="STRING" id="1714264.BTO30_08825"/>
<organism evidence="12 13">
    <name type="scientific">Domibacillus antri</name>
    <dbReference type="NCBI Taxonomy" id="1714264"/>
    <lineage>
        <taxon>Bacteria</taxon>
        <taxon>Bacillati</taxon>
        <taxon>Bacillota</taxon>
        <taxon>Bacilli</taxon>
        <taxon>Bacillales</taxon>
        <taxon>Bacillaceae</taxon>
        <taxon>Domibacillus</taxon>
    </lineage>
</organism>
<feature type="binding site" evidence="8">
    <location>
        <position position="313"/>
    </location>
    <ligand>
        <name>[4Fe-4S] cluster</name>
        <dbReference type="ChEBI" id="CHEBI:49883"/>
        <label>1</label>
    </ligand>
</feature>
<evidence type="ECO:0000259" key="9">
    <source>
        <dbReference type="Pfam" id="PF02589"/>
    </source>
</evidence>
<dbReference type="InterPro" id="IPR024185">
    <property type="entry name" value="FTHF_cligase-like_sf"/>
</dbReference>
<feature type="domain" description="Lactate utilization protein B C-terminal" evidence="10">
    <location>
        <begin position="384"/>
        <end position="470"/>
    </location>
</feature>
<comment type="similarity">
    <text evidence="8">Belongs to the LutB/YkgF family.</text>
</comment>
<dbReference type="GO" id="GO:0046872">
    <property type="term" value="F:metal ion binding"/>
    <property type="evidence" value="ECO:0007669"/>
    <property type="project" value="UniProtKB-KW"/>
</dbReference>
<evidence type="ECO:0000256" key="7">
    <source>
        <dbReference type="ARBA" id="ARBA00023014"/>
    </source>
</evidence>
<dbReference type="HAMAP" id="MF_02103">
    <property type="entry name" value="LutB"/>
    <property type="match status" value="1"/>
</dbReference>
<evidence type="ECO:0000256" key="2">
    <source>
        <dbReference type="ARBA" id="ARBA00022485"/>
    </source>
</evidence>
<dbReference type="SUPFAM" id="SSF100950">
    <property type="entry name" value="NagB/RpiA/CoA transferase-like"/>
    <property type="match status" value="1"/>
</dbReference>
<feature type="binding site" evidence="8">
    <location>
        <position position="316"/>
    </location>
    <ligand>
        <name>[4Fe-4S] cluster</name>
        <dbReference type="ChEBI" id="CHEBI:49883"/>
        <label>1</label>
    </ligand>
</feature>
<dbReference type="EMBL" id="MSDU01000016">
    <property type="protein sequence ID" value="OLN22580.1"/>
    <property type="molecule type" value="Genomic_DNA"/>
</dbReference>
<keyword evidence="1 8" id="KW-0813">Transport</keyword>
<evidence type="ECO:0000256" key="8">
    <source>
        <dbReference type="HAMAP-Rule" id="MF_02103"/>
    </source>
</evidence>
<reference evidence="12 13" key="1">
    <citation type="submission" date="2016-12" db="EMBL/GenBank/DDBJ databases">
        <title>Domibacillus antri genome sequencing.</title>
        <authorList>
            <person name="Verma A."/>
            <person name="Krishnamurthi S."/>
        </authorList>
    </citation>
    <scope>NUCLEOTIDE SEQUENCE [LARGE SCALE GENOMIC DNA]</scope>
    <source>
        <strain evidence="12 13">XD80</strain>
    </source>
</reference>
<dbReference type="InterPro" id="IPR003741">
    <property type="entry name" value="LUD_dom"/>
</dbReference>
<dbReference type="PROSITE" id="PS00198">
    <property type="entry name" value="4FE4S_FER_1"/>
    <property type="match status" value="1"/>
</dbReference>
<dbReference type="RefSeq" id="WP_075398363.1">
    <property type="nucleotide sequence ID" value="NZ_MSDU01000016.1"/>
</dbReference>
<dbReference type="InterPro" id="IPR024569">
    <property type="entry name" value="LutB_C"/>
</dbReference>
<feature type="domain" description="4Fe-4S ferredoxin-type" evidence="11">
    <location>
        <begin position="310"/>
        <end position="377"/>
    </location>
</feature>
<dbReference type="InterPro" id="IPR022825">
    <property type="entry name" value="LutB"/>
</dbReference>
<dbReference type="PANTHER" id="PTHR47153:SF2">
    <property type="entry name" value="LACTATE UTILIZATION PROTEIN B"/>
    <property type="match status" value="1"/>
</dbReference>